<name>A0ACC2KQW8_PERAE</name>
<proteinExistence type="predicted"/>
<reference evidence="1 2" key="1">
    <citation type="journal article" date="2022" name="Hortic Res">
        <title>A haplotype resolved chromosomal level avocado genome allows analysis of novel avocado genes.</title>
        <authorList>
            <person name="Nath O."/>
            <person name="Fletcher S.J."/>
            <person name="Hayward A."/>
            <person name="Shaw L.M."/>
            <person name="Masouleh A.K."/>
            <person name="Furtado A."/>
            <person name="Henry R.J."/>
            <person name="Mitter N."/>
        </authorList>
    </citation>
    <scope>NUCLEOTIDE SEQUENCE [LARGE SCALE GENOMIC DNA]</scope>
    <source>
        <strain evidence="2">cv. Hass</strain>
    </source>
</reference>
<dbReference type="EMBL" id="CM056818">
    <property type="protein sequence ID" value="KAJ8623532.1"/>
    <property type="molecule type" value="Genomic_DNA"/>
</dbReference>
<organism evidence="1 2">
    <name type="scientific">Persea americana</name>
    <name type="common">Avocado</name>
    <dbReference type="NCBI Taxonomy" id="3435"/>
    <lineage>
        <taxon>Eukaryota</taxon>
        <taxon>Viridiplantae</taxon>
        <taxon>Streptophyta</taxon>
        <taxon>Embryophyta</taxon>
        <taxon>Tracheophyta</taxon>
        <taxon>Spermatophyta</taxon>
        <taxon>Magnoliopsida</taxon>
        <taxon>Magnoliidae</taxon>
        <taxon>Laurales</taxon>
        <taxon>Lauraceae</taxon>
        <taxon>Persea</taxon>
    </lineage>
</organism>
<accession>A0ACC2KQW8</accession>
<sequence>MGRVNLLVFLALLSVSTATRTISKSSSLTRASSDFNHVCNAEKFASYGFEMSLYPFCNKSVPYNVRLRDLVDSMTVEEKTIPGATSFPTVILSAASFNESLWKSLGQAVSTEARAMYSLGMAGLTFWSPNINVVRDPRWGRALETPGEDLFVVGHYAVNYVTGLQEVEGHGNSRDLNSRPLKVPACCKHYAAYDVDNWLGVDRYIVSDRDSIEVLVHGHKWLGDSKEGWIWVVVITIYPNFTMPAVKMGKVRESDIDKASFYLHNVLMRLGFFDGSPAYAALGKDDVCTKQNIELAIDAARQGIHDNKNDNR</sequence>
<protein>
    <submittedName>
        <fullName evidence="1">Uncharacterized protein</fullName>
    </submittedName>
</protein>
<comment type="caution">
    <text evidence="1">The sequence shown here is derived from an EMBL/GenBank/DDBJ whole genome shotgun (WGS) entry which is preliminary data.</text>
</comment>
<evidence type="ECO:0000313" key="2">
    <source>
        <dbReference type="Proteomes" id="UP001234297"/>
    </source>
</evidence>
<dbReference type="Proteomes" id="UP001234297">
    <property type="component" value="Chromosome 10"/>
</dbReference>
<evidence type="ECO:0000313" key="1">
    <source>
        <dbReference type="EMBL" id="KAJ8623532.1"/>
    </source>
</evidence>
<keyword evidence="2" id="KW-1185">Reference proteome</keyword>
<gene>
    <name evidence="1" type="ORF">MRB53_032061</name>
</gene>